<protein>
    <submittedName>
        <fullName evidence="2">Uncharacterized protein</fullName>
    </submittedName>
</protein>
<feature type="signal peptide" evidence="1">
    <location>
        <begin position="1"/>
        <end position="19"/>
    </location>
</feature>
<evidence type="ECO:0000313" key="2">
    <source>
        <dbReference type="EMBL" id="VEI74739.1"/>
    </source>
</evidence>
<proteinExistence type="predicted"/>
<keyword evidence="1" id="KW-0732">Signal</keyword>
<sequence>MKKTFITLTLAIASLGATAATEKAQQETANALVSGDYQQLRNVAYGMETGSFGHDHNPIAACALRRVILLVNSDKVDVTDFNNEAIACRKIEVTDNQQAWETAFTIAKSISATKKK</sequence>
<gene>
    <name evidence="2" type="ORF">NCTC10643_00247</name>
</gene>
<dbReference type="Proteomes" id="UP000271188">
    <property type="component" value="Chromosome"/>
</dbReference>
<feature type="chain" id="PRO_5018981025" evidence="1">
    <location>
        <begin position="20"/>
        <end position="116"/>
    </location>
</feature>
<evidence type="ECO:0000256" key="1">
    <source>
        <dbReference type="SAM" id="SignalP"/>
    </source>
</evidence>
<name>A0A448T433_MANHA</name>
<evidence type="ECO:0000313" key="3">
    <source>
        <dbReference type="Proteomes" id="UP000271188"/>
    </source>
</evidence>
<dbReference type="EMBL" id="LR134495">
    <property type="protein sequence ID" value="VEI74739.1"/>
    <property type="molecule type" value="Genomic_DNA"/>
</dbReference>
<organism evidence="2 3">
    <name type="scientific">Mannheimia haemolytica</name>
    <name type="common">Pasteurella haemolytica</name>
    <dbReference type="NCBI Taxonomy" id="75985"/>
    <lineage>
        <taxon>Bacteria</taxon>
        <taxon>Pseudomonadati</taxon>
        <taxon>Pseudomonadota</taxon>
        <taxon>Gammaproteobacteria</taxon>
        <taxon>Pasteurellales</taxon>
        <taxon>Pasteurellaceae</taxon>
        <taxon>Mannheimia</taxon>
    </lineage>
</organism>
<dbReference type="RefSeq" id="WP_172595333.1">
    <property type="nucleotide sequence ID" value="NZ_LR134495.1"/>
</dbReference>
<dbReference type="AlphaFoldDB" id="A0A448T433"/>
<accession>A0A448T433</accession>
<reference evidence="2" key="1">
    <citation type="submission" date="2018-12" db="EMBL/GenBank/DDBJ databases">
        <authorList>
            <consortium name="Pathogen Informatics"/>
        </authorList>
    </citation>
    <scope>NUCLEOTIDE SEQUENCE [LARGE SCALE GENOMIC DNA]</scope>
    <source>
        <strain evidence="2">NCTC10643</strain>
    </source>
</reference>